<dbReference type="AlphaFoldDB" id="A0A1J4KBC1"/>
<evidence type="ECO:0000256" key="1">
    <source>
        <dbReference type="SAM" id="MobiDB-lite"/>
    </source>
</evidence>
<comment type="caution">
    <text evidence="2">The sequence shown here is derived from an EMBL/GenBank/DDBJ whole genome shotgun (WGS) entry which is preliminary data.</text>
</comment>
<reference evidence="2" key="1">
    <citation type="submission" date="2016-10" db="EMBL/GenBank/DDBJ databases">
        <authorList>
            <person name="Benchimol M."/>
            <person name="Almeida L.G."/>
            <person name="Vasconcelos A.T."/>
            <person name="Perreira-Neves A."/>
            <person name="Rosa I.A."/>
            <person name="Tasca T."/>
            <person name="Bogo M.R."/>
            <person name="de Souza W."/>
        </authorList>
    </citation>
    <scope>NUCLEOTIDE SEQUENCE [LARGE SCALE GENOMIC DNA]</scope>
    <source>
        <strain evidence="2">K</strain>
    </source>
</reference>
<dbReference type="RefSeq" id="XP_068361328.1">
    <property type="nucleotide sequence ID" value="XM_068503088.1"/>
</dbReference>
<gene>
    <name evidence="2" type="ORF">TRFO_23331</name>
</gene>
<protein>
    <recommendedName>
        <fullName evidence="4">Ubiquitin-like domain-containing protein</fullName>
    </recommendedName>
</protein>
<evidence type="ECO:0000313" key="2">
    <source>
        <dbReference type="EMBL" id="OHT08192.1"/>
    </source>
</evidence>
<name>A0A1J4KBC1_9EUKA</name>
<evidence type="ECO:0008006" key="4">
    <source>
        <dbReference type="Google" id="ProtNLM"/>
    </source>
</evidence>
<feature type="compositionally biased region" description="Low complexity" evidence="1">
    <location>
        <begin position="7"/>
        <end position="19"/>
    </location>
</feature>
<dbReference type="GeneID" id="94837792"/>
<dbReference type="Proteomes" id="UP000179807">
    <property type="component" value="Unassembled WGS sequence"/>
</dbReference>
<accession>A0A1J4KBC1</accession>
<keyword evidence="3" id="KW-1185">Reference proteome</keyword>
<organism evidence="2 3">
    <name type="scientific">Tritrichomonas foetus</name>
    <dbReference type="NCBI Taxonomy" id="1144522"/>
    <lineage>
        <taxon>Eukaryota</taxon>
        <taxon>Metamonada</taxon>
        <taxon>Parabasalia</taxon>
        <taxon>Tritrichomonadida</taxon>
        <taxon>Tritrichomonadidae</taxon>
        <taxon>Tritrichomonas</taxon>
    </lineage>
</organism>
<feature type="region of interest" description="Disordered" evidence="1">
    <location>
        <begin position="1"/>
        <end position="31"/>
    </location>
</feature>
<dbReference type="EMBL" id="MLAK01000674">
    <property type="protein sequence ID" value="OHT08192.1"/>
    <property type="molecule type" value="Genomic_DNA"/>
</dbReference>
<proteinExistence type="predicted"/>
<sequence length="203" mass="22718">MLSYPNSPSSISAQIPSPIGTSIGTPSSDIRSNSTERIDLIICSPHRQIRFVSAKLSGLIRSLQVLWPDSPKKFIYNGIELSESLTFDFYGIKSGESIIALPCNSTTDADDEWKRVTSEKSEFNELVQAMTNPKTVSEASRLRDLRLNAIEKKSRVFNKIKRAYVDVEFNKFAVPCKEAKETKLIIDTQGHLAPSEEPLPVLW</sequence>
<dbReference type="VEuPathDB" id="TrichDB:TRFO_23331"/>
<feature type="compositionally biased region" description="Polar residues" evidence="1">
    <location>
        <begin position="20"/>
        <end position="31"/>
    </location>
</feature>
<evidence type="ECO:0000313" key="3">
    <source>
        <dbReference type="Proteomes" id="UP000179807"/>
    </source>
</evidence>